<dbReference type="AlphaFoldDB" id="A0A2S4PLH1"/>
<accession>A0A2S4PLH1</accession>
<comment type="caution">
    <text evidence="1">The sequence shown here is derived from an EMBL/GenBank/DDBJ whole genome shotgun (WGS) entry which is preliminary data.</text>
</comment>
<protein>
    <submittedName>
        <fullName evidence="1">Uncharacterized protein</fullName>
    </submittedName>
</protein>
<reference evidence="1 2" key="1">
    <citation type="submission" date="2017-10" db="EMBL/GenBank/DDBJ databases">
        <title>Development of genomic resources for the powdery mildew, Erysiphe pulchra.</title>
        <authorList>
            <person name="Wadl P.A."/>
            <person name="Mack B.M."/>
            <person name="Moore G."/>
            <person name="Beltz S.B."/>
        </authorList>
    </citation>
    <scope>NUCLEOTIDE SEQUENCE [LARGE SCALE GENOMIC DNA]</scope>
    <source>
        <strain evidence="1">Cflorida</strain>
    </source>
</reference>
<proteinExistence type="predicted"/>
<gene>
    <name evidence="1" type="ORF">EPUL_005483</name>
</gene>
<organism evidence="1 2">
    <name type="scientific">Erysiphe pulchra</name>
    <dbReference type="NCBI Taxonomy" id="225359"/>
    <lineage>
        <taxon>Eukaryota</taxon>
        <taxon>Fungi</taxon>
        <taxon>Dikarya</taxon>
        <taxon>Ascomycota</taxon>
        <taxon>Pezizomycotina</taxon>
        <taxon>Leotiomycetes</taxon>
        <taxon>Erysiphales</taxon>
        <taxon>Erysiphaceae</taxon>
        <taxon>Erysiphe</taxon>
    </lineage>
</organism>
<dbReference type="EMBL" id="PEDP01002183">
    <property type="protein sequence ID" value="POS82853.1"/>
    <property type="molecule type" value="Genomic_DNA"/>
</dbReference>
<name>A0A2S4PLH1_9PEZI</name>
<dbReference type="Proteomes" id="UP000237438">
    <property type="component" value="Unassembled WGS sequence"/>
</dbReference>
<evidence type="ECO:0000313" key="1">
    <source>
        <dbReference type="EMBL" id="POS82853.1"/>
    </source>
</evidence>
<evidence type="ECO:0000313" key="2">
    <source>
        <dbReference type="Proteomes" id="UP000237438"/>
    </source>
</evidence>
<dbReference type="OrthoDB" id="10402361at2759"/>
<keyword evidence="2" id="KW-1185">Reference proteome</keyword>
<sequence>MIRLKPDHEAWKNGSFELRKKIEKLVSESSLVSDAWIVPSGIAALAPTSAKAAAILRAKKVIEHRFGNALVERQGAWTNFDIGPINKKIRCLDRMHDPMDGLLQEKLAHVRDTVSIRDMG</sequence>